<dbReference type="Proteomes" id="UP000789508">
    <property type="component" value="Unassembled WGS sequence"/>
</dbReference>
<keyword evidence="3" id="KW-1185">Reference proteome</keyword>
<keyword evidence="1" id="KW-1133">Transmembrane helix</keyword>
<organism evidence="2 3">
    <name type="scientific">Ambispora leptoticha</name>
    <dbReference type="NCBI Taxonomy" id="144679"/>
    <lineage>
        <taxon>Eukaryota</taxon>
        <taxon>Fungi</taxon>
        <taxon>Fungi incertae sedis</taxon>
        <taxon>Mucoromycota</taxon>
        <taxon>Glomeromycotina</taxon>
        <taxon>Glomeromycetes</taxon>
        <taxon>Archaeosporales</taxon>
        <taxon>Ambisporaceae</taxon>
        <taxon>Ambispora</taxon>
    </lineage>
</organism>
<evidence type="ECO:0000313" key="2">
    <source>
        <dbReference type="EMBL" id="CAG8479594.1"/>
    </source>
</evidence>
<reference evidence="2" key="1">
    <citation type="submission" date="2021-06" db="EMBL/GenBank/DDBJ databases">
        <authorList>
            <person name="Kallberg Y."/>
            <person name="Tangrot J."/>
            <person name="Rosling A."/>
        </authorList>
    </citation>
    <scope>NUCLEOTIDE SEQUENCE</scope>
    <source>
        <strain evidence="2">FL130A</strain>
    </source>
</reference>
<name>A0A9N8WCB6_9GLOM</name>
<dbReference type="AlphaFoldDB" id="A0A9N8WCB6"/>
<evidence type="ECO:0000313" key="3">
    <source>
        <dbReference type="Proteomes" id="UP000789508"/>
    </source>
</evidence>
<sequence>MVCFSCSKTKAMSNLSEDHPVLVTIENNEEAIKPPNILFQAQFDYVIQCNFKRFAIDVTTNNALKAQTANLNSYYLSPVQNNYIGFQRYKNESLVPGARNILGTPPPEVDDAYYIQTTFQTGNAPIDNLPYYMYLNIRLLTHEVPILKQQRNRMFLGVVSDVGGAYTFFVGVLLLLLGQRPINPWGTFTCQKICPCVKNKVQSKLVEKYDKIFREKNGRDANPSVELTMVELDNRLKQMEKFLSKYVINVDYLGDARKNHTSDPQRNAPSQ</sequence>
<dbReference type="EMBL" id="CAJVPS010000351">
    <property type="protein sequence ID" value="CAG8479594.1"/>
    <property type="molecule type" value="Genomic_DNA"/>
</dbReference>
<accession>A0A9N8WCB6</accession>
<evidence type="ECO:0000256" key="1">
    <source>
        <dbReference type="SAM" id="Phobius"/>
    </source>
</evidence>
<feature type="transmembrane region" description="Helical" evidence="1">
    <location>
        <begin position="155"/>
        <end position="177"/>
    </location>
</feature>
<keyword evidence="1" id="KW-0812">Transmembrane</keyword>
<protein>
    <submittedName>
        <fullName evidence="2">8076_t:CDS:1</fullName>
    </submittedName>
</protein>
<proteinExistence type="predicted"/>
<comment type="caution">
    <text evidence="2">The sequence shown here is derived from an EMBL/GenBank/DDBJ whole genome shotgun (WGS) entry which is preliminary data.</text>
</comment>
<gene>
    <name evidence="2" type="ORF">ALEPTO_LOCUS2419</name>
</gene>
<keyword evidence="1" id="KW-0472">Membrane</keyword>